<dbReference type="SUPFAM" id="SSF48619">
    <property type="entry name" value="Phospholipase A2, PLA2"/>
    <property type="match status" value="1"/>
</dbReference>
<dbReference type="STRING" id="317577.GCA_000419625_00518"/>
<dbReference type="RefSeq" id="WP_027461902.1">
    <property type="nucleotide sequence ID" value="NZ_CP021081.1"/>
</dbReference>
<dbReference type="GO" id="GO:0006644">
    <property type="term" value="P:phospholipid metabolic process"/>
    <property type="evidence" value="ECO:0007669"/>
    <property type="project" value="InterPro"/>
</dbReference>
<keyword evidence="1" id="KW-0732">Signal</keyword>
<dbReference type="InterPro" id="IPR015141">
    <property type="entry name" value="PLipase_A2_prok/fun"/>
</dbReference>
<dbReference type="EMBL" id="CP021081">
    <property type="protein sequence ID" value="ASN80133.1"/>
    <property type="molecule type" value="Genomic_DNA"/>
</dbReference>
<dbReference type="PROSITE" id="PS51257">
    <property type="entry name" value="PROKAR_LIPOPROTEIN"/>
    <property type="match status" value="1"/>
</dbReference>
<dbReference type="InterPro" id="IPR036444">
    <property type="entry name" value="PLipase_A2_dom_sf"/>
</dbReference>
<evidence type="ECO:0008006" key="4">
    <source>
        <dbReference type="Google" id="ProtNLM"/>
    </source>
</evidence>
<dbReference type="GO" id="GO:0004623">
    <property type="term" value="F:phospholipase A2 activity"/>
    <property type="evidence" value="ECO:0007669"/>
    <property type="project" value="InterPro"/>
</dbReference>
<dbReference type="Gene3D" id="1.20.90.10">
    <property type="entry name" value="Phospholipase A2 domain"/>
    <property type="match status" value="1"/>
</dbReference>
<feature type="signal peptide" evidence="1">
    <location>
        <begin position="1"/>
        <end position="26"/>
    </location>
</feature>
<evidence type="ECO:0000313" key="3">
    <source>
        <dbReference type="Proteomes" id="UP000259030"/>
    </source>
</evidence>
<feature type="chain" id="PRO_5011217990" description="Phospholipase" evidence="1">
    <location>
        <begin position="27"/>
        <end position="229"/>
    </location>
</feature>
<proteinExistence type="predicted"/>
<evidence type="ECO:0000313" key="2">
    <source>
        <dbReference type="EMBL" id="ASN80133.1"/>
    </source>
</evidence>
<dbReference type="Pfam" id="PF09056">
    <property type="entry name" value="Phospholip_A2_3"/>
    <property type="match status" value="1"/>
</dbReference>
<dbReference type="Proteomes" id="UP000259030">
    <property type="component" value="Chromosome"/>
</dbReference>
<accession>A0A221SU26</accession>
<dbReference type="KEGG" id="dfc:DFI_03110"/>
<organism evidence="2 3">
    <name type="scientific">Deinococcus ficus</name>
    <dbReference type="NCBI Taxonomy" id="317577"/>
    <lineage>
        <taxon>Bacteria</taxon>
        <taxon>Thermotogati</taxon>
        <taxon>Deinococcota</taxon>
        <taxon>Deinococci</taxon>
        <taxon>Deinococcales</taxon>
        <taxon>Deinococcaceae</taxon>
        <taxon>Deinococcus</taxon>
    </lineage>
</organism>
<evidence type="ECO:0000256" key="1">
    <source>
        <dbReference type="SAM" id="SignalP"/>
    </source>
</evidence>
<gene>
    <name evidence="2" type="ORF">DFI_03110</name>
</gene>
<keyword evidence="3" id="KW-1185">Reference proteome</keyword>
<dbReference type="AlphaFoldDB" id="A0A221SU26"/>
<name>A0A221SU26_9DEIO</name>
<sequence>MKRTAHLLTVTLCSAAFLASCSQAPAAPEQAATPDQASTAPAVSVRSQILDLAQQPELQDPDIQRILRDNADDAALLERLQGKRPTEGPALQAQGLSGRALYTYGVATGSVSYYWNERAAPNYSGLNWGYDGCSVPQWILDRSETARTYKAKFHQPCIVHDFGYRNASAITSNWAVGQGYRLLVDQAFGRNMDRVCAGVSNYFSRVKCYAVSYAFEKAVTLGGFNKLDL</sequence>
<protein>
    <recommendedName>
        <fullName evidence="4">Phospholipase</fullName>
    </recommendedName>
</protein>
<reference evidence="2 3" key="1">
    <citation type="submission" date="2017-05" db="EMBL/GenBank/DDBJ databases">
        <title>The complete genome sequence of Deinococcus ficus isolated from the rhizosphere of the Ficus religiosa L. in Taiwan.</title>
        <authorList>
            <person name="Wu K.-M."/>
            <person name="Liao T.-L."/>
            <person name="Liu Y.-M."/>
            <person name="Young C.-C."/>
            <person name="Tsai S.-F."/>
        </authorList>
    </citation>
    <scope>NUCLEOTIDE SEQUENCE [LARGE SCALE GENOMIC DNA]</scope>
    <source>
        <strain evidence="2 3">CC-FR2-10</strain>
    </source>
</reference>
<dbReference type="GO" id="GO:0050482">
    <property type="term" value="P:arachidonate secretion"/>
    <property type="evidence" value="ECO:0007669"/>
    <property type="project" value="InterPro"/>
</dbReference>